<dbReference type="EMBL" id="KI669604">
    <property type="protein sequence ID" value="ETN04301.1"/>
    <property type="molecule type" value="Genomic_DNA"/>
</dbReference>
<accession>W2PUN3</accession>
<evidence type="ECO:0000313" key="1">
    <source>
        <dbReference type="EMBL" id="ETN04301.1"/>
    </source>
</evidence>
<dbReference type="OMA" id="CYKSDEA"/>
<organism evidence="1 2">
    <name type="scientific">Phytophthora nicotianae (strain INRA-310)</name>
    <name type="common">Phytophthora parasitica</name>
    <dbReference type="NCBI Taxonomy" id="761204"/>
    <lineage>
        <taxon>Eukaryota</taxon>
        <taxon>Sar</taxon>
        <taxon>Stramenopiles</taxon>
        <taxon>Oomycota</taxon>
        <taxon>Peronosporomycetes</taxon>
        <taxon>Peronosporales</taxon>
        <taxon>Peronosporaceae</taxon>
        <taxon>Phytophthora</taxon>
    </lineage>
</organism>
<proteinExistence type="predicted"/>
<dbReference type="Proteomes" id="UP000018817">
    <property type="component" value="Unassembled WGS sequence"/>
</dbReference>
<gene>
    <name evidence="1" type="ORF">PPTG_14995</name>
</gene>
<sequence>MGRTLDVLLCYKSDEACSLLPADPKTLLGCASCVRRVNGCLVVILFHSIVGPPVKKLLWLPDSCVSCLSLRLSSSALLLAMMQNIRPLLRPPLEVLGPFCPAALRVWIR</sequence>
<dbReference type="GeneID" id="20184224"/>
<dbReference type="AlphaFoldDB" id="W2PUN3"/>
<name>W2PUN3_PHYN3</name>
<reference evidence="1 2" key="2">
    <citation type="submission" date="2013-11" db="EMBL/GenBank/DDBJ databases">
        <title>The Genome Sequence of Phytophthora parasitica INRA-310.</title>
        <authorList>
            <consortium name="The Broad Institute Genomics Platform"/>
            <person name="Russ C."/>
            <person name="Tyler B."/>
            <person name="Panabieres F."/>
            <person name="Shan W."/>
            <person name="Tripathy S."/>
            <person name="Grunwald N."/>
            <person name="Machado M."/>
            <person name="Johnson C.S."/>
            <person name="Arredondo F."/>
            <person name="Hong C."/>
            <person name="Coffey M."/>
            <person name="Young S.K."/>
            <person name="Zeng Q."/>
            <person name="Gargeya S."/>
            <person name="Fitzgerald M."/>
            <person name="Abouelleil A."/>
            <person name="Alvarado L."/>
            <person name="Chapman S.B."/>
            <person name="Gainer-Dewar J."/>
            <person name="Goldberg J."/>
            <person name="Griggs A."/>
            <person name="Gujja S."/>
            <person name="Hansen M."/>
            <person name="Howarth C."/>
            <person name="Imamovic A."/>
            <person name="Ireland A."/>
            <person name="Larimer J."/>
            <person name="McCowan C."/>
            <person name="Murphy C."/>
            <person name="Pearson M."/>
            <person name="Poon T.W."/>
            <person name="Priest M."/>
            <person name="Roberts A."/>
            <person name="Saif S."/>
            <person name="Shea T."/>
            <person name="Sykes S."/>
            <person name="Wortman J."/>
            <person name="Nusbaum C."/>
            <person name="Birren B."/>
        </authorList>
    </citation>
    <scope>NUCLEOTIDE SEQUENCE [LARGE SCALE GENOMIC DNA]</scope>
    <source>
        <strain evidence="1 2">INRA-310</strain>
    </source>
</reference>
<evidence type="ECO:0000313" key="2">
    <source>
        <dbReference type="Proteomes" id="UP000018817"/>
    </source>
</evidence>
<dbReference type="RefSeq" id="XP_008910228.1">
    <property type="nucleotide sequence ID" value="XM_008911980.1"/>
</dbReference>
<dbReference type="VEuPathDB" id="FungiDB:PPTG_14995"/>
<protein>
    <submittedName>
        <fullName evidence="1">Uncharacterized protein</fullName>
    </submittedName>
</protein>
<reference evidence="2" key="1">
    <citation type="submission" date="2011-12" db="EMBL/GenBank/DDBJ databases">
        <authorList>
            <consortium name="The Broad Institute Genome Sequencing Platform"/>
            <person name="Russ C."/>
            <person name="Tyler B."/>
            <person name="Panabieres F."/>
            <person name="Shan W."/>
            <person name="Tripathy S."/>
            <person name="Grunwald N."/>
            <person name="Machado M."/>
            <person name="Young S.K."/>
            <person name="Zeng Q."/>
            <person name="Gargeya S."/>
            <person name="Fitzgerald M."/>
            <person name="Haas B."/>
            <person name="Abouelleil A."/>
            <person name="Alvarado L."/>
            <person name="Arachchi H.M."/>
            <person name="Berlin A."/>
            <person name="Chapman S.B."/>
            <person name="Gearin G."/>
            <person name="Goldberg J."/>
            <person name="Griggs A."/>
            <person name="Gujja S."/>
            <person name="Hansen M."/>
            <person name="Heiman D."/>
            <person name="Howarth C."/>
            <person name="Larimer J."/>
            <person name="Lui A."/>
            <person name="MacDonald P.J.P."/>
            <person name="McCowen C."/>
            <person name="Montmayeur A."/>
            <person name="Murphy C."/>
            <person name="Neiman D."/>
            <person name="Pearson M."/>
            <person name="Priest M."/>
            <person name="Roberts A."/>
            <person name="Saif S."/>
            <person name="Shea T."/>
            <person name="Sisk P."/>
            <person name="Stolte C."/>
            <person name="Sykes S."/>
            <person name="Wortman J."/>
            <person name="Nusbaum C."/>
            <person name="Birren B."/>
        </authorList>
    </citation>
    <scope>NUCLEOTIDE SEQUENCE [LARGE SCALE GENOMIC DNA]</scope>
    <source>
        <strain evidence="2">INRA-310</strain>
    </source>
</reference>